<sequence>MAVCPAPHVPSTVLRGGHETHMPRGWKRRTLTRLPNRMASESSLQWRTPYLAFAGIGFFSERRHKAKEC</sequence>
<proteinExistence type="predicted"/>
<accession>A0A518G134</accession>
<gene>
    <name evidence="2" type="ORF">Q31a_05990</name>
</gene>
<evidence type="ECO:0000313" key="2">
    <source>
        <dbReference type="EMBL" id="QDV22315.1"/>
    </source>
</evidence>
<organism evidence="2 3">
    <name type="scientific">Aureliella helgolandensis</name>
    <dbReference type="NCBI Taxonomy" id="2527968"/>
    <lineage>
        <taxon>Bacteria</taxon>
        <taxon>Pseudomonadati</taxon>
        <taxon>Planctomycetota</taxon>
        <taxon>Planctomycetia</taxon>
        <taxon>Pirellulales</taxon>
        <taxon>Pirellulaceae</taxon>
        <taxon>Aureliella</taxon>
    </lineage>
</organism>
<dbReference type="Proteomes" id="UP000318017">
    <property type="component" value="Chromosome"/>
</dbReference>
<keyword evidence="3" id="KW-1185">Reference proteome</keyword>
<evidence type="ECO:0000313" key="3">
    <source>
        <dbReference type="Proteomes" id="UP000318017"/>
    </source>
</evidence>
<evidence type="ECO:0000256" key="1">
    <source>
        <dbReference type="SAM" id="MobiDB-lite"/>
    </source>
</evidence>
<dbReference type="KEGG" id="ahel:Q31a_05990"/>
<feature type="region of interest" description="Disordered" evidence="1">
    <location>
        <begin position="1"/>
        <end position="24"/>
    </location>
</feature>
<name>A0A518G134_9BACT</name>
<dbReference type="EMBL" id="CP036298">
    <property type="protein sequence ID" value="QDV22315.1"/>
    <property type="molecule type" value="Genomic_DNA"/>
</dbReference>
<reference evidence="2 3" key="1">
    <citation type="submission" date="2019-02" db="EMBL/GenBank/DDBJ databases">
        <title>Deep-cultivation of Planctomycetes and their phenomic and genomic characterization uncovers novel biology.</title>
        <authorList>
            <person name="Wiegand S."/>
            <person name="Jogler M."/>
            <person name="Boedeker C."/>
            <person name="Pinto D."/>
            <person name="Vollmers J."/>
            <person name="Rivas-Marin E."/>
            <person name="Kohn T."/>
            <person name="Peeters S.H."/>
            <person name="Heuer A."/>
            <person name="Rast P."/>
            <person name="Oberbeckmann S."/>
            <person name="Bunk B."/>
            <person name="Jeske O."/>
            <person name="Meyerdierks A."/>
            <person name="Storesund J.E."/>
            <person name="Kallscheuer N."/>
            <person name="Luecker S."/>
            <person name="Lage O.M."/>
            <person name="Pohl T."/>
            <person name="Merkel B.J."/>
            <person name="Hornburger P."/>
            <person name="Mueller R.-W."/>
            <person name="Bruemmer F."/>
            <person name="Labrenz M."/>
            <person name="Spormann A.M."/>
            <person name="Op den Camp H."/>
            <person name="Overmann J."/>
            <person name="Amann R."/>
            <person name="Jetten M.S.M."/>
            <person name="Mascher T."/>
            <person name="Medema M.H."/>
            <person name="Devos D.P."/>
            <person name="Kaster A.-K."/>
            <person name="Ovreas L."/>
            <person name="Rohde M."/>
            <person name="Galperin M.Y."/>
            <person name="Jogler C."/>
        </authorList>
    </citation>
    <scope>NUCLEOTIDE SEQUENCE [LARGE SCALE GENOMIC DNA]</scope>
    <source>
        <strain evidence="2 3">Q31a</strain>
    </source>
</reference>
<protein>
    <submittedName>
        <fullName evidence="2">Uncharacterized protein</fullName>
    </submittedName>
</protein>
<dbReference type="AlphaFoldDB" id="A0A518G134"/>